<feature type="transmembrane region" description="Helical" evidence="2">
    <location>
        <begin position="38"/>
        <end position="62"/>
    </location>
</feature>
<evidence type="ECO:0000313" key="4">
    <source>
        <dbReference type="EMBL" id="GMN26011.1"/>
    </source>
</evidence>
<reference evidence="3" key="1">
    <citation type="submission" date="2023-07" db="EMBL/GenBank/DDBJ databases">
        <title>draft genome sequence of fig (Ficus carica).</title>
        <authorList>
            <person name="Takahashi T."/>
            <person name="Nishimura K."/>
        </authorList>
    </citation>
    <scope>NUCLEOTIDE SEQUENCE</scope>
</reference>
<organism evidence="3 5">
    <name type="scientific">Ficus carica</name>
    <name type="common">Common fig</name>
    <dbReference type="NCBI Taxonomy" id="3494"/>
    <lineage>
        <taxon>Eukaryota</taxon>
        <taxon>Viridiplantae</taxon>
        <taxon>Streptophyta</taxon>
        <taxon>Embryophyta</taxon>
        <taxon>Tracheophyta</taxon>
        <taxon>Spermatophyta</taxon>
        <taxon>Magnoliopsida</taxon>
        <taxon>eudicotyledons</taxon>
        <taxon>Gunneridae</taxon>
        <taxon>Pentapetalae</taxon>
        <taxon>rosids</taxon>
        <taxon>fabids</taxon>
        <taxon>Rosales</taxon>
        <taxon>Moraceae</taxon>
        <taxon>Ficeae</taxon>
        <taxon>Ficus</taxon>
    </lineage>
</organism>
<keyword evidence="2" id="KW-0472">Membrane</keyword>
<dbReference type="AlphaFoldDB" id="A0AA87YXJ5"/>
<evidence type="ECO:0000313" key="5">
    <source>
        <dbReference type="Proteomes" id="UP001187192"/>
    </source>
</evidence>
<evidence type="ECO:0000313" key="3">
    <source>
        <dbReference type="EMBL" id="GMN25889.1"/>
    </source>
</evidence>
<comment type="caution">
    <text evidence="3">The sequence shown here is derived from an EMBL/GenBank/DDBJ whole genome shotgun (WGS) entry which is preliminary data.</text>
</comment>
<accession>A0AA87YXJ5</accession>
<gene>
    <name evidence="3" type="ORF">TIFTF001_049249</name>
    <name evidence="4" type="ORF">TIFTF001_049258</name>
</gene>
<keyword evidence="2" id="KW-1133">Transmembrane helix</keyword>
<keyword evidence="5" id="KW-1185">Reference proteome</keyword>
<protein>
    <submittedName>
        <fullName evidence="3">Uncharacterized protein</fullName>
    </submittedName>
</protein>
<feature type="region of interest" description="Disordered" evidence="1">
    <location>
        <begin position="1"/>
        <end position="21"/>
    </location>
</feature>
<feature type="non-terminal residue" evidence="3">
    <location>
        <position position="64"/>
    </location>
</feature>
<keyword evidence="2" id="KW-0812">Transmembrane</keyword>
<dbReference type="EMBL" id="BTGU01006954">
    <property type="protein sequence ID" value="GMN25889.1"/>
    <property type="molecule type" value="Genomic_DNA"/>
</dbReference>
<feature type="compositionally biased region" description="Basic and acidic residues" evidence="1">
    <location>
        <begin position="9"/>
        <end position="21"/>
    </location>
</feature>
<sequence length="64" mass="7481">MATTEVPSLEERVRNGDENEGEKWWKKVLDKDEAKKQVFFSLPMILTNVFYYLITLVSVMFAGH</sequence>
<dbReference type="Proteomes" id="UP001187192">
    <property type="component" value="Unassembled WGS sequence"/>
</dbReference>
<name>A0AA87YXJ5_FICCA</name>
<dbReference type="EMBL" id="BTGU01006964">
    <property type="protein sequence ID" value="GMN26011.1"/>
    <property type="molecule type" value="Genomic_DNA"/>
</dbReference>
<evidence type="ECO:0000256" key="1">
    <source>
        <dbReference type="SAM" id="MobiDB-lite"/>
    </source>
</evidence>
<proteinExistence type="predicted"/>
<evidence type="ECO:0000256" key="2">
    <source>
        <dbReference type="SAM" id="Phobius"/>
    </source>
</evidence>